<name>A0AAV4MQ62_CAEEX</name>
<organism evidence="1 2">
    <name type="scientific">Caerostris extrusa</name>
    <name type="common">Bark spider</name>
    <name type="synonym">Caerostris bankana</name>
    <dbReference type="NCBI Taxonomy" id="172846"/>
    <lineage>
        <taxon>Eukaryota</taxon>
        <taxon>Metazoa</taxon>
        <taxon>Ecdysozoa</taxon>
        <taxon>Arthropoda</taxon>
        <taxon>Chelicerata</taxon>
        <taxon>Arachnida</taxon>
        <taxon>Araneae</taxon>
        <taxon>Araneomorphae</taxon>
        <taxon>Entelegynae</taxon>
        <taxon>Araneoidea</taxon>
        <taxon>Araneidae</taxon>
        <taxon>Caerostris</taxon>
    </lineage>
</organism>
<proteinExistence type="predicted"/>
<comment type="caution">
    <text evidence="1">The sequence shown here is derived from an EMBL/GenBank/DDBJ whole genome shotgun (WGS) entry which is preliminary data.</text>
</comment>
<dbReference type="Proteomes" id="UP001054945">
    <property type="component" value="Unassembled WGS sequence"/>
</dbReference>
<dbReference type="EMBL" id="BPLR01020088">
    <property type="protein sequence ID" value="GIX74677.1"/>
    <property type="molecule type" value="Genomic_DNA"/>
</dbReference>
<reference evidence="1 2" key="1">
    <citation type="submission" date="2021-06" db="EMBL/GenBank/DDBJ databases">
        <title>Caerostris extrusa draft genome.</title>
        <authorList>
            <person name="Kono N."/>
            <person name="Arakawa K."/>
        </authorList>
    </citation>
    <scope>NUCLEOTIDE SEQUENCE [LARGE SCALE GENOMIC DNA]</scope>
</reference>
<evidence type="ECO:0000313" key="1">
    <source>
        <dbReference type="EMBL" id="GIX74677.1"/>
    </source>
</evidence>
<evidence type="ECO:0000313" key="2">
    <source>
        <dbReference type="Proteomes" id="UP001054945"/>
    </source>
</evidence>
<evidence type="ECO:0008006" key="3">
    <source>
        <dbReference type="Google" id="ProtNLM"/>
    </source>
</evidence>
<dbReference type="AlphaFoldDB" id="A0AAV4MQ62"/>
<keyword evidence="2" id="KW-1185">Reference proteome</keyword>
<protein>
    <recommendedName>
        <fullName evidence="3">Secreted protein</fullName>
    </recommendedName>
</protein>
<accession>A0AAV4MQ62</accession>
<sequence>MVFQCVVQAVLRIGMAKVDCAFRTIEMVFTSVGAEVISQCGRQVKFFCCIPYMDKVNCQCEFGRVFSTGIDSYIRFVTKTAIISLTTV</sequence>
<gene>
    <name evidence="1" type="ORF">CEXT_253521</name>
</gene>